<dbReference type="AlphaFoldDB" id="A0A7X6R200"/>
<evidence type="ECO:0000259" key="5">
    <source>
        <dbReference type="Pfam" id="PF03446"/>
    </source>
</evidence>
<name>A0A7X6R200_9NOCA</name>
<sequence>MSQVVGFVGAGQMGEPMVGRLVAAGHRTIVYARREPVRDRLRAAGADVVDSVREAAASSDVIIVCLFSDQQLREVLSGPEGVLATARPDAVVVSHTTGAVSTIKDLAADRPDGPVLLDGPVSGSAEDIANGSLTVLLGGPPESVEAVRSVLAAYASTVIATGALGSALGVKLVNNALFAANAQLVAVAAQVGRQLGIEEGQLLDALSVASGNSIAADSIRRTGGFAKFEKRAAPFLRKDVAACLTATAELGIDLGGLGAAIADGPFDLT</sequence>
<evidence type="ECO:0000313" key="8">
    <source>
        <dbReference type="Proteomes" id="UP000540698"/>
    </source>
</evidence>
<evidence type="ECO:0000256" key="1">
    <source>
        <dbReference type="ARBA" id="ARBA00009080"/>
    </source>
</evidence>
<dbReference type="GO" id="GO:0050661">
    <property type="term" value="F:NADP binding"/>
    <property type="evidence" value="ECO:0007669"/>
    <property type="project" value="InterPro"/>
</dbReference>
<dbReference type="InterPro" id="IPR008927">
    <property type="entry name" value="6-PGluconate_DH-like_C_sf"/>
</dbReference>
<comment type="caution">
    <text evidence="7">The sequence shown here is derived from an EMBL/GenBank/DDBJ whole genome shotgun (WGS) entry which is preliminary data.</text>
</comment>
<feature type="domain" description="3-hydroxyisobutyrate dehydrogenase-like NAD-binding" evidence="6">
    <location>
        <begin position="165"/>
        <end position="255"/>
    </location>
</feature>
<dbReference type="InterPro" id="IPR006115">
    <property type="entry name" value="6PGDH_NADP-bd"/>
</dbReference>
<dbReference type="SUPFAM" id="SSF51735">
    <property type="entry name" value="NAD(P)-binding Rossmann-fold domains"/>
    <property type="match status" value="1"/>
</dbReference>
<keyword evidence="2" id="KW-0560">Oxidoreductase</keyword>
<keyword evidence="3" id="KW-0520">NAD</keyword>
<dbReference type="Gene3D" id="3.40.50.720">
    <property type="entry name" value="NAD(P)-binding Rossmann-like Domain"/>
    <property type="match status" value="1"/>
</dbReference>
<dbReference type="PANTHER" id="PTHR43060">
    <property type="entry name" value="3-HYDROXYISOBUTYRATE DEHYDROGENASE-LIKE 1, MITOCHONDRIAL-RELATED"/>
    <property type="match status" value="1"/>
</dbReference>
<dbReference type="GO" id="GO:0016491">
    <property type="term" value="F:oxidoreductase activity"/>
    <property type="evidence" value="ECO:0007669"/>
    <property type="project" value="UniProtKB-KW"/>
</dbReference>
<evidence type="ECO:0000259" key="6">
    <source>
        <dbReference type="Pfam" id="PF14833"/>
    </source>
</evidence>
<dbReference type="Pfam" id="PF03446">
    <property type="entry name" value="NAD_binding_2"/>
    <property type="match status" value="1"/>
</dbReference>
<dbReference type="Gene3D" id="1.10.1040.10">
    <property type="entry name" value="N-(1-d-carboxylethyl)-l-norvaline Dehydrogenase, domain 2"/>
    <property type="match status" value="1"/>
</dbReference>
<dbReference type="Pfam" id="PF14833">
    <property type="entry name" value="NAD_binding_11"/>
    <property type="match status" value="1"/>
</dbReference>
<keyword evidence="8" id="KW-1185">Reference proteome</keyword>
<comment type="similarity">
    <text evidence="1">Belongs to the HIBADH-related family.</text>
</comment>
<organism evidence="7 8">
    <name type="scientific">Nocardia gamkensis</name>
    <dbReference type="NCBI Taxonomy" id="352869"/>
    <lineage>
        <taxon>Bacteria</taxon>
        <taxon>Bacillati</taxon>
        <taxon>Actinomycetota</taxon>
        <taxon>Actinomycetes</taxon>
        <taxon>Mycobacteriales</taxon>
        <taxon>Nocardiaceae</taxon>
        <taxon>Nocardia</taxon>
    </lineage>
</organism>
<dbReference type="InterPro" id="IPR013328">
    <property type="entry name" value="6PGD_dom2"/>
</dbReference>
<dbReference type="RefSeq" id="WP_062970056.1">
    <property type="nucleotide sequence ID" value="NZ_JAAXOS010000003.1"/>
</dbReference>
<accession>A0A7X6R200</accession>
<evidence type="ECO:0000313" key="7">
    <source>
        <dbReference type="EMBL" id="NKY25825.1"/>
    </source>
</evidence>
<dbReference type="PANTHER" id="PTHR43060:SF15">
    <property type="entry name" value="3-HYDROXYISOBUTYRATE DEHYDROGENASE-LIKE 1, MITOCHONDRIAL-RELATED"/>
    <property type="match status" value="1"/>
</dbReference>
<feature type="active site" evidence="4">
    <location>
        <position position="171"/>
    </location>
</feature>
<protein>
    <submittedName>
        <fullName evidence="7">NAD(P)-dependent oxidoreductase</fullName>
    </submittedName>
</protein>
<dbReference type="EMBL" id="JAAXOS010000003">
    <property type="protein sequence ID" value="NKY25825.1"/>
    <property type="molecule type" value="Genomic_DNA"/>
</dbReference>
<dbReference type="GO" id="GO:0051287">
    <property type="term" value="F:NAD binding"/>
    <property type="evidence" value="ECO:0007669"/>
    <property type="project" value="InterPro"/>
</dbReference>
<evidence type="ECO:0000256" key="2">
    <source>
        <dbReference type="ARBA" id="ARBA00023002"/>
    </source>
</evidence>
<reference evidence="7 8" key="1">
    <citation type="submission" date="2020-04" db="EMBL/GenBank/DDBJ databases">
        <title>MicrobeNet Type strains.</title>
        <authorList>
            <person name="Nicholson A.C."/>
        </authorList>
    </citation>
    <scope>NUCLEOTIDE SEQUENCE [LARGE SCALE GENOMIC DNA]</scope>
    <source>
        <strain evidence="7 8">DSM 44956</strain>
    </source>
</reference>
<proteinExistence type="inferred from homology"/>
<dbReference type="InterPro" id="IPR029154">
    <property type="entry name" value="HIBADH-like_NADP-bd"/>
</dbReference>
<dbReference type="InterPro" id="IPR015815">
    <property type="entry name" value="HIBADH-related"/>
</dbReference>
<gene>
    <name evidence="7" type="ORF">HGB38_06220</name>
</gene>
<evidence type="ECO:0000256" key="3">
    <source>
        <dbReference type="ARBA" id="ARBA00023027"/>
    </source>
</evidence>
<dbReference type="InterPro" id="IPR036291">
    <property type="entry name" value="NAD(P)-bd_dom_sf"/>
</dbReference>
<dbReference type="PIRSF" id="PIRSF000103">
    <property type="entry name" value="HIBADH"/>
    <property type="match status" value="1"/>
</dbReference>
<evidence type="ECO:0000256" key="4">
    <source>
        <dbReference type="PIRSR" id="PIRSR000103-1"/>
    </source>
</evidence>
<feature type="domain" description="6-phosphogluconate dehydrogenase NADP-binding" evidence="5">
    <location>
        <begin position="5"/>
        <end position="162"/>
    </location>
</feature>
<dbReference type="SUPFAM" id="SSF48179">
    <property type="entry name" value="6-phosphogluconate dehydrogenase C-terminal domain-like"/>
    <property type="match status" value="1"/>
</dbReference>
<dbReference type="Proteomes" id="UP000540698">
    <property type="component" value="Unassembled WGS sequence"/>
</dbReference>